<protein>
    <recommendedName>
        <fullName evidence="2">Class I SAM-dependent methyltransferase</fullName>
    </recommendedName>
</protein>
<evidence type="ECO:0008006" key="2">
    <source>
        <dbReference type="Google" id="ProtNLM"/>
    </source>
</evidence>
<gene>
    <name evidence="1" type="ORF">LCGC14_0275310</name>
</gene>
<proteinExistence type="predicted"/>
<dbReference type="EMBL" id="LAZR01000155">
    <property type="protein sequence ID" value="KKN85726.1"/>
    <property type="molecule type" value="Genomic_DNA"/>
</dbReference>
<name>A0A0F9WIE0_9ZZZZ</name>
<dbReference type="Gene3D" id="3.40.50.150">
    <property type="entry name" value="Vaccinia Virus protein VP39"/>
    <property type="match status" value="1"/>
</dbReference>
<accession>A0A0F9WIE0</accession>
<dbReference type="InterPro" id="IPR029063">
    <property type="entry name" value="SAM-dependent_MTases_sf"/>
</dbReference>
<evidence type="ECO:0000313" key="1">
    <source>
        <dbReference type="EMBL" id="KKN85726.1"/>
    </source>
</evidence>
<dbReference type="SUPFAM" id="SSF53335">
    <property type="entry name" value="S-adenosyl-L-methionine-dependent methyltransferases"/>
    <property type="match status" value="1"/>
</dbReference>
<comment type="caution">
    <text evidence="1">The sequence shown here is derived from an EMBL/GenBank/DDBJ whole genome shotgun (WGS) entry which is preliminary data.</text>
</comment>
<sequence length="189" mass="20995">MGGSLSANEDLQKLVEEIAEALSIDVFIETGTHRGDTAMWAASRFRDVYTIEKSMKGYLAMQHVAEEAGVENLVALWGDSGSLLPDLLSLVKEGPILFWLDAHDGKHRPPIREELDAIAQHPYNHVIFIDDARLFGRQGLEGWPTLEEIGCRLEDSIVMLVRDAIVAYPPQYEQLLRPIIFSVPGATGL</sequence>
<organism evidence="1">
    <name type="scientific">marine sediment metagenome</name>
    <dbReference type="NCBI Taxonomy" id="412755"/>
    <lineage>
        <taxon>unclassified sequences</taxon>
        <taxon>metagenomes</taxon>
        <taxon>ecological metagenomes</taxon>
    </lineage>
</organism>
<dbReference type="AlphaFoldDB" id="A0A0F9WIE0"/>
<reference evidence="1" key="1">
    <citation type="journal article" date="2015" name="Nature">
        <title>Complex archaea that bridge the gap between prokaryotes and eukaryotes.</title>
        <authorList>
            <person name="Spang A."/>
            <person name="Saw J.H."/>
            <person name="Jorgensen S.L."/>
            <person name="Zaremba-Niedzwiedzka K."/>
            <person name="Martijn J."/>
            <person name="Lind A.E."/>
            <person name="van Eijk R."/>
            <person name="Schleper C."/>
            <person name="Guy L."/>
            <person name="Ettema T.J."/>
        </authorList>
    </citation>
    <scope>NUCLEOTIDE SEQUENCE</scope>
</reference>